<feature type="compositionally biased region" description="Low complexity" evidence="1">
    <location>
        <begin position="50"/>
        <end position="60"/>
    </location>
</feature>
<feature type="compositionally biased region" description="Low complexity" evidence="1">
    <location>
        <begin position="26"/>
        <end position="38"/>
    </location>
</feature>
<name>A0A3M7QUW9_BRAPC</name>
<evidence type="ECO:0000256" key="1">
    <source>
        <dbReference type="SAM" id="MobiDB-lite"/>
    </source>
</evidence>
<dbReference type="Proteomes" id="UP000276133">
    <property type="component" value="Unassembled WGS sequence"/>
</dbReference>
<feature type="region of interest" description="Disordered" evidence="1">
    <location>
        <begin position="1"/>
        <end position="60"/>
    </location>
</feature>
<keyword evidence="3" id="KW-1185">Reference proteome</keyword>
<comment type="caution">
    <text evidence="2">The sequence shown here is derived from an EMBL/GenBank/DDBJ whole genome shotgun (WGS) entry which is preliminary data.</text>
</comment>
<protein>
    <submittedName>
        <fullName evidence="2">Uncharacterized protein</fullName>
    </submittedName>
</protein>
<sequence>MYKTIAVNSPNENEPEKRKLGRPKKINAGSSNINNKNNVEGAKSSKKKVLTSLTQSKSTY</sequence>
<accession>A0A3M7QUW9</accession>
<dbReference type="EMBL" id="REGN01005027">
    <property type="protein sequence ID" value="RNA15160.1"/>
    <property type="molecule type" value="Genomic_DNA"/>
</dbReference>
<evidence type="ECO:0000313" key="2">
    <source>
        <dbReference type="EMBL" id="RNA15160.1"/>
    </source>
</evidence>
<evidence type="ECO:0000313" key="3">
    <source>
        <dbReference type="Proteomes" id="UP000276133"/>
    </source>
</evidence>
<reference evidence="2 3" key="1">
    <citation type="journal article" date="2018" name="Sci. Rep.">
        <title>Genomic signatures of local adaptation to the degree of environmental predictability in rotifers.</title>
        <authorList>
            <person name="Franch-Gras L."/>
            <person name="Hahn C."/>
            <person name="Garcia-Roger E.M."/>
            <person name="Carmona M.J."/>
            <person name="Serra M."/>
            <person name="Gomez A."/>
        </authorList>
    </citation>
    <scope>NUCLEOTIDE SEQUENCE [LARGE SCALE GENOMIC DNA]</scope>
    <source>
        <strain evidence="2">HYR1</strain>
    </source>
</reference>
<dbReference type="AlphaFoldDB" id="A0A3M7QUW9"/>
<gene>
    <name evidence="2" type="ORF">BpHYR1_004223</name>
</gene>
<proteinExistence type="predicted"/>
<feature type="compositionally biased region" description="Polar residues" evidence="1">
    <location>
        <begin position="1"/>
        <end position="12"/>
    </location>
</feature>
<organism evidence="2 3">
    <name type="scientific">Brachionus plicatilis</name>
    <name type="common">Marine rotifer</name>
    <name type="synonym">Brachionus muelleri</name>
    <dbReference type="NCBI Taxonomy" id="10195"/>
    <lineage>
        <taxon>Eukaryota</taxon>
        <taxon>Metazoa</taxon>
        <taxon>Spiralia</taxon>
        <taxon>Gnathifera</taxon>
        <taxon>Rotifera</taxon>
        <taxon>Eurotatoria</taxon>
        <taxon>Monogononta</taxon>
        <taxon>Pseudotrocha</taxon>
        <taxon>Ploima</taxon>
        <taxon>Brachionidae</taxon>
        <taxon>Brachionus</taxon>
    </lineage>
</organism>